<name>A0ACC2K439_PERAE</name>
<reference evidence="1 2" key="1">
    <citation type="journal article" date="2022" name="Hortic Res">
        <title>A haplotype resolved chromosomal level avocado genome allows analysis of novel avocado genes.</title>
        <authorList>
            <person name="Nath O."/>
            <person name="Fletcher S.J."/>
            <person name="Hayward A."/>
            <person name="Shaw L.M."/>
            <person name="Masouleh A.K."/>
            <person name="Furtado A."/>
            <person name="Henry R.J."/>
            <person name="Mitter N."/>
        </authorList>
    </citation>
    <scope>NUCLEOTIDE SEQUENCE [LARGE SCALE GENOMIC DNA]</scope>
    <source>
        <strain evidence="2">cv. Hass</strain>
    </source>
</reference>
<accession>A0ACC2K439</accession>
<evidence type="ECO:0000313" key="2">
    <source>
        <dbReference type="Proteomes" id="UP001234297"/>
    </source>
</evidence>
<dbReference type="EMBL" id="CM056820">
    <property type="protein sequence ID" value="KAJ8615658.1"/>
    <property type="molecule type" value="Genomic_DNA"/>
</dbReference>
<evidence type="ECO:0000313" key="1">
    <source>
        <dbReference type="EMBL" id="KAJ8615658.1"/>
    </source>
</evidence>
<proteinExistence type="predicted"/>
<dbReference type="Proteomes" id="UP001234297">
    <property type="component" value="Chromosome 12"/>
</dbReference>
<organism evidence="1 2">
    <name type="scientific">Persea americana</name>
    <name type="common">Avocado</name>
    <dbReference type="NCBI Taxonomy" id="3435"/>
    <lineage>
        <taxon>Eukaryota</taxon>
        <taxon>Viridiplantae</taxon>
        <taxon>Streptophyta</taxon>
        <taxon>Embryophyta</taxon>
        <taxon>Tracheophyta</taxon>
        <taxon>Spermatophyta</taxon>
        <taxon>Magnoliopsida</taxon>
        <taxon>Magnoliidae</taxon>
        <taxon>Laurales</taxon>
        <taxon>Lauraceae</taxon>
        <taxon>Persea</taxon>
    </lineage>
</organism>
<gene>
    <name evidence="1" type="ORF">MRB53_035030</name>
</gene>
<protein>
    <submittedName>
        <fullName evidence="1">Uncharacterized protein</fullName>
    </submittedName>
</protein>
<keyword evidence="2" id="KW-1185">Reference proteome</keyword>
<sequence length="72" mass="8520">MEIGDDGVESRLKVEVGALNFPVYLRRSKMSLGHQAFFLLAFVAYTRIKIHVLYQLKEWKYRHYEQSGWVSI</sequence>
<comment type="caution">
    <text evidence="1">The sequence shown here is derived from an EMBL/GenBank/DDBJ whole genome shotgun (WGS) entry which is preliminary data.</text>
</comment>